<dbReference type="Proteomes" id="UP001456224">
    <property type="component" value="Chromosome"/>
</dbReference>
<evidence type="ECO:0000256" key="2">
    <source>
        <dbReference type="ARBA" id="ARBA00022475"/>
    </source>
</evidence>
<dbReference type="HAMAP" id="MF_00454">
    <property type="entry name" value="FluC"/>
    <property type="match status" value="1"/>
</dbReference>
<comment type="catalytic activity">
    <reaction evidence="11">
        <text>fluoride(in) = fluoride(out)</text>
        <dbReference type="Rhea" id="RHEA:76159"/>
        <dbReference type="ChEBI" id="CHEBI:17051"/>
    </reaction>
    <physiologicalReaction direction="left-to-right" evidence="11">
        <dbReference type="Rhea" id="RHEA:76160"/>
    </physiologicalReaction>
</comment>
<evidence type="ECO:0000256" key="9">
    <source>
        <dbReference type="ARBA" id="ARBA00023303"/>
    </source>
</evidence>
<evidence type="ECO:0000313" key="16">
    <source>
        <dbReference type="Proteomes" id="UP001456224"/>
    </source>
</evidence>
<keyword evidence="9 12" id="KW-0407">Ion channel</keyword>
<keyword evidence="4 12" id="KW-0812">Transmembrane</keyword>
<evidence type="ECO:0000256" key="8">
    <source>
        <dbReference type="ARBA" id="ARBA00023136"/>
    </source>
</evidence>
<dbReference type="OrthoDB" id="9806299at2"/>
<organism evidence="13 15">
    <name type="scientific">Achromobacter veterisilvae</name>
    <dbReference type="NCBI Taxonomy" id="2069367"/>
    <lineage>
        <taxon>Bacteria</taxon>
        <taxon>Pseudomonadati</taxon>
        <taxon>Pseudomonadota</taxon>
        <taxon>Betaproteobacteria</taxon>
        <taxon>Burkholderiales</taxon>
        <taxon>Alcaligenaceae</taxon>
        <taxon>Achromobacter</taxon>
    </lineage>
</organism>
<reference evidence="13 15" key="1">
    <citation type="submission" date="2018-07" db="EMBL/GenBank/DDBJ databases">
        <authorList>
            <person name="Peeters C."/>
        </authorList>
    </citation>
    <scope>NUCLEOTIDE SEQUENCE [LARGE SCALE GENOMIC DNA]</scope>
    <source>
        <strain evidence="13 15">LMG 30378</strain>
    </source>
</reference>
<feature type="transmembrane region" description="Helical" evidence="12">
    <location>
        <begin position="96"/>
        <end position="121"/>
    </location>
</feature>
<comment type="subcellular location">
    <subcellularLocation>
        <location evidence="1 12">Cell membrane</location>
        <topology evidence="1 12">Multi-pass membrane protein</topology>
    </subcellularLocation>
</comment>
<evidence type="ECO:0000256" key="12">
    <source>
        <dbReference type="HAMAP-Rule" id="MF_00454"/>
    </source>
</evidence>
<dbReference type="NCBIfam" id="TIGR00494">
    <property type="entry name" value="crcB"/>
    <property type="match status" value="1"/>
</dbReference>
<dbReference type="Pfam" id="PF02537">
    <property type="entry name" value="CRCB"/>
    <property type="match status" value="1"/>
</dbReference>
<proteinExistence type="inferred from homology"/>
<dbReference type="Proteomes" id="UP000289465">
    <property type="component" value="Unassembled WGS sequence"/>
</dbReference>
<dbReference type="GO" id="GO:0140114">
    <property type="term" value="P:cellular detoxification of fluoride"/>
    <property type="evidence" value="ECO:0007669"/>
    <property type="project" value="UniProtKB-UniRule"/>
</dbReference>
<evidence type="ECO:0000313" key="14">
    <source>
        <dbReference type="EMBL" id="WXR73731.1"/>
    </source>
</evidence>
<dbReference type="InterPro" id="IPR003691">
    <property type="entry name" value="FluC"/>
</dbReference>
<keyword evidence="12" id="KW-0813">Transport</keyword>
<comment type="function">
    <text evidence="12">Fluoride-specific ion channel. Important for reducing fluoride concentration in the cell, thus reducing its toxicity.</text>
</comment>
<keyword evidence="12" id="KW-0479">Metal-binding</keyword>
<reference evidence="14 16" key="2">
    <citation type="submission" date="2024-03" db="EMBL/GenBank/DDBJ databases">
        <title>Reference genomes for the five species model microbial community.</title>
        <authorList>
            <person name="Padfield D."/>
        </authorList>
    </citation>
    <scope>NUCLEOTIDE SEQUENCE [LARGE SCALE GENOMIC DNA]</scope>
    <source>
        <strain evidence="14 16">AB1</strain>
    </source>
</reference>
<keyword evidence="2 12" id="KW-1003">Cell membrane</keyword>
<evidence type="ECO:0000256" key="1">
    <source>
        <dbReference type="ARBA" id="ARBA00004651"/>
    </source>
</evidence>
<gene>
    <name evidence="13" type="primary">crcB_2</name>
    <name evidence="12 14" type="synonym">crcB</name>
    <name evidence="12" type="synonym">fluC</name>
    <name evidence="13" type="ORF">AVE30378_03951</name>
    <name evidence="14" type="ORF">WHX56_29620</name>
</gene>
<evidence type="ECO:0000313" key="15">
    <source>
        <dbReference type="Proteomes" id="UP000289465"/>
    </source>
</evidence>
<evidence type="ECO:0000256" key="10">
    <source>
        <dbReference type="ARBA" id="ARBA00035120"/>
    </source>
</evidence>
<dbReference type="PANTHER" id="PTHR28259:SF1">
    <property type="entry name" value="FLUORIDE EXPORT PROTEIN 1-RELATED"/>
    <property type="match status" value="1"/>
</dbReference>
<evidence type="ECO:0000313" key="13">
    <source>
        <dbReference type="EMBL" id="SSW70285.1"/>
    </source>
</evidence>
<keyword evidence="3" id="KW-0997">Cell inner membrane</keyword>
<sequence>MVATFIAISTGAALGALLRWWLGNAFNALLPSIPPGTLIANLLGGYIIGLAISYFGGHPGLSPQWRLFIVTGFCGGLTTFSTFSGELASLLQQGRLGWLAAAIATHVGGSLAMTLLGIATISAMRSTN</sequence>
<keyword evidence="7 12" id="KW-0406">Ion transport</keyword>
<protein>
    <recommendedName>
        <fullName evidence="12">Fluoride-specific ion channel FluC</fullName>
    </recommendedName>
</protein>
<feature type="transmembrane region" description="Helical" evidence="12">
    <location>
        <begin position="39"/>
        <end position="55"/>
    </location>
</feature>
<dbReference type="NCBIfam" id="NF010792">
    <property type="entry name" value="PRK14196.1"/>
    <property type="match status" value="1"/>
</dbReference>
<keyword evidence="8 12" id="KW-0472">Membrane</keyword>
<dbReference type="PANTHER" id="PTHR28259">
    <property type="entry name" value="FLUORIDE EXPORT PROTEIN 1-RELATED"/>
    <property type="match status" value="1"/>
</dbReference>
<dbReference type="EMBL" id="CP148753">
    <property type="protein sequence ID" value="WXR73731.1"/>
    <property type="molecule type" value="Genomic_DNA"/>
</dbReference>
<feature type="binding site" evidence="12">
    <location>
        <position position="75"/>
    </location>
    <ligand>
        <name>Na(+)</name>
        <dbReference type="ChEBI" id="CHEBI:29101"/>
        <note>structural</note>
    </ligand>
</feature>
<evidence type="ECO:0000256" key="6">
    <source>
        <dbReference type="ARBA" id="ARBA00023053"/>
    </source>
</evidence>
<evidence type="ECO:0000256" key="11">
    <source>
        <dbReference type="ARBA" id="ARBA00035585"/>
    </source>
</evidence>
<evidence type="ECO:0000256" key="3">
    <source>
        <dbReference type="ARBA" id="ARBA00022519"/>
    </source>
</evidence>
<dbReference type="GO" id="GO:0046872">
    <property type="term" value="F:metal ion binding"/>
    <property type="evidence" value="ECO:0007669"/>
    <property type="project" value="UniProtKB-KW"/>
</dbReference>
<evidence type="ECO:0000256" key="4">
    <source>
        <dbReference type="ARBA" id="ARBA00022692"/>
    </source>
</evidence>
<accession>A0A446CR06</accession>
<evidence type="ECO:0000256" key="7">
    <source>
        <dbReference type="ARBA" id="ARBA00023065"/>
    </source>
</evidence>
<dbReference type="EMBL" id="UFQC01000022">
    <property type="protein sequence ID" value="SSW70285.1"/>
    <property type="molecule type" value="Genomic_DNA"/>
</dbReference>
<comment type="activity regulation">
    <text evidence="12">Na(+) is not transported, but it plays an essential structural role and its presence is essential for fluoride channel function.</text>
</comment>
<feature type="binding site" evidence="12">
    <location>
        <position position="78"/>
    </location>
    <ligand>
        <name>Na(+)</name>
        <dbReference type="ChEBI" id="CHEBI:29101"/>
        <note>structural</note>
    </ligand>
</feature>
<keyword evidence="16" id="KW-1185">Reference proteome</keyword>
<dbReference type="AlphaFoldDB" id="A0A446CR06"/>
<dbReference type="RefSeq" id="WP_129242603.1">
    <property type="nucleotide sequence ID" value="NZ_CP148753.1"/>
</dbReference>
<keyword evidence="6 12" id="KW-0915">Sodium</keyword>
<dbReference type="GO" id="GO:0062054">
    <property type="term" value="F:fluoride channel activity"/>
    <property type="evidence" value="ECO:0007669"/>
    <property type="project" value="UniProtKB-UniRule"/>
</dbReference>
<name>A0A446CR06_9BURK</name>
<keyword evidence="5 12" id="KW-1133">Transmembrane helix</keyword>
<dbReference type="GO" id="GO:0005886">
    <property type="term" value="C:plasma membrane"/>
    <property type="evidence" value="ECO:0007669"/>
    <property type="project" value="UniProtKB-SubCell"/>
</dbReference>
<feature type="transmembrane region" description="Helical" evidence="12">
    <location>
        <begin position="67"/>
        <end position="84"/>
    </location>
</feature>
<evidence type="ECO:0000256" key="5">
    <source>
        <dbReference type="ARBA" id="ARBA00022989"/>
    </source>
</evidence>
<comment type="similarity">
    <text evidence="10 12">Belongs to the fluoride channel Fluc/FEX (TC 1.A.43) family.</text>
</comment>